<sequence>MMTKNVWKANQVISIETRCKDEDRKNNIYVLAQMINKAQLLIFDLFSDDNNWGDVNLNEVPILFSTSVTRQFIKNSNIYKQNIKPITNYKFPKYKIESLGMGSRHVTVWKGTTNERKVLILGQGGGRLIEEGMSTGSYKTKIIMPSIPVTDSETIDKYELTNVRVYAEFNERLYLCYKFGKNVDPLKDLIFDRPIPLEYKEYIDIISS</sequence>
<dbReference type="OrthoDB" id="2080513at2"/>
<dbReference type="EMBL" id="LGUG01000004">
    <property type="protein sequence ID" value="KON96188.1"/>
    <property type="molecule type" value="Genomic_DNA"/>
</dbReference>
<dbReference type="PATRIC" id="fig|47500.8.peg.4603"/>
<dbReference type="AlphaFoldDB" id="A0A0D1X6L8"/>
<evidence type="ECO:0000313" key="2">
    <source>
        <dbReference type="Proteomes" id="UP000037269"/>
    </source>
</evidence>
<protein>
    <submittedName>
        <fullName evidence="1">Uncharacterized protein</fullName>
    </submittedName>
</protein>
<proteinExistence type="predicted"/>
<keyword evidence="2" id="KW-1185">Reference proteome</keyword>
<name>A0A0D1X6L8_ANEMI</name>
<organism evidence="1 2">
    <name type="scientific">Aneurinibacillus migulanus</name>
    <name type="common">Bacillus migulanus</name>
    <dbReference type="NCBI Taxonomy" id="47500"/>
    <lineage>
        <taxon>Bacteria</taxon>
        <taxon>Bacillati</taxon>
        <taxon>Bacillota</taxon>
        <taxon>Bacilli</taxon>
        <taxon>Bacillales</taxon>
        <taxon>Paenibacillaceae</taxon>
        <taxon>Aneurinibacillus group</taxon>
        <taxon>Aneurinibacillus</taxon>
    </lineage>
</organism>
<gene>
    <name evidence="1" type="ORF">AF333_12540</name>
</gene>
<dbReference type="Proteomes" id="UP000037269">
    <property type="component" value="Unassembled WGS sequence"/>
</dbReference>
<evidence type="ECO:0000313" key="1">
    <source>
        <dbReference type="EMBL" id="KON96188.1"/>
    </source>
</evidence>
<accession>A0A0D1X6L8</accession>
<reference evidence="1 2" key="1">
    <citation type="submission" date="2015-07" db="EMBL/GenBank/DDBJ databases">
        <title>Fjat-14205 dsm 2895.</title>
        <authorList>
            <person name="Liu B."/>
            <person name="Wang J."/>
            <person name="Zhu Y."/>
            <person name="Liu G."/>
            <person name="Chen Q."/>
            <person name="Chen Z."/>
            <person name="Lan J."/>
            <person name="Che J."/>
            <person name="Ge C."/>
            <person name="Shi H."/>
            <person name="Pan Z."/>
            <person name="Liu X."/>
        </authorList>
    </citation>
    <scope>NUCLEOTIDE SEQUENCE [LARGE SCALE GENOMIC DNA]</scope>
    <source>
        <strain evidence="1 2">DSM 2895</strain>
    </source>
</reference>
<comment type="caution">
    <text evidence="1">The sequence shown here is derived from an EMBL/GenBank/DDBJ whole genome shotgun (WGS) entry which is preliminary data.</text>
</comment>